<evidence type="ECO:0000256" key="4">
    <source>
        <dbReference type="ARBA" id="ARBA00022840"/>
    </source>
</evidence>
<feature type="domain" description="DNA2/NAM7 helicase helicase" evidence="6">
    <location>
        <begin position="143"/>
        <end position="249"/>
    </location>
</feature>
<dbReference type="SUPFAM" id="SSF52540">
    <property type="entry name" value="P-loop containing nucleoside triphosphate hydrolases"/>
    <property type="match status" value="1"/>
</dbReference>
<keyword evidence="1" id="KW-0547">Nucleotide-binding</keyword>
<dbReference type="FunCoup" id="D8M453">
    <property type="interactions" value="24"/>
</dbReference>
<name>D8M453_BLAHO</name>
<dbReference type="InterPro" id="IPR045055">
    <property type="entry name" value="DNA2/NAM7-like"/>
</dbReference>
<dbReference type="AlphaFoldDB" id="D8M453"/>
<dbReference type="GO" id="GO:0005694">
    <property type="term" value="C:chromosome"/>
    <property type="evidence" value="ECO:0007669"/>
    <property type="project" value="UniProtKB-ARBA"/>
</dbReference>
<feature type="region of interest" description="Disordered" evidence="5">
    <location>
        <begin position="15"/>
        <end position="48"/>
    </location>
</feature>
<dbReference type="Gene3D" id="3.40.50.300">
    <property type="entry name" value="P-loop containing nucleotide triphosphate hydrolases"/>
    <property type="match status" value="2"/>
</dbReference>
<dbReference type="InterPro" id="IPR041679">
    <property type="entry name" value="DNA2/NAM7-like_C"/>
</dbReference>
<dbReference type="CDD" id="cd18808">
    <property type="entry name" value="SF1_C_Upf1"/>
    <property type="match status" value="1"/>
</dbReference>
<proteinExistence type="predicted"/>
<sequence length="586" mass="66200">MGGICSPHRLRKALQEEKEGQHPAGARRLHPSRHKQRQTRMYRLSQSARAAPYRVRDRSLLARRLHELLQRVHRRLQPSEKPVAIAMGHAINAEIPANRVQTQQNARFPHRSRTFLRFSHSSQTLYDALRRQLNVFQLEVVTALSRPGLSGVYLVEGPPGTGKTTTIVSIVQTIVATYPHLRILIAAPSNAAVDTLLEKLVISIPSTQNPNVIRLGRVGGDASVKDHPERAFLQKYELDGMVDRQIKKFRSDAANRLSTETDGYLRKKFEQSTLMNARVIVSTLATSSNTQVTSFLSQGTQLPIVIVDEATQCTEPHCLIPLCVKPSLFILVGDSHQLAATILNPTIKRLGYGKSLFERLVLNKFPRLSLRIQFRMTPSISLWPNQYVYQSQLIDSKRVRQPSFCYIFQNSSVPSYAFLDVPEVLLFEFDAIQGICAKHRSSFHNLREAEIVVDLIHRLFLQLPPSTIGYSIGVISPYTAQVHQIRNRMNSVIDCAQFEKDLKLVKISSVDAFQGGESDIIILSCVRSTLKDAQAIKSVGFLSNLQRLNVALTRAKQALWIVGNAQHLQINFHWKWRLGRFFSVEC</sequence>
<evidence type="ECO:0008006" key="10">
    <source>
        <dbReference type="Google" id="ProtNLM"/>
    </source>
</evidence>
<evidence type="ECO:0000313" key="9">
    <source>
        <dbReference type="Proteomes" id="UP000008312"/>
    </source>
</evidence>
<accession>D8M453</accession>
<organism evidence="8">
    <name type="scientific">Blastocystis hominis</name>
    <dbReference type="NCBI Taxonomy" id="12968"/>
    <lineage>
        <taxon>Eukaryota</taxon>
        <taxon>Sar</taxon>
        <taxon>Stramenopiles</taxon>
        <taxon>Bigyra</taxon>
        <taxon>Opalozoa</taxon>
        <taxon>Opalinata</taxon>
        <taxon>Blastocystidae</taxon>
        <taxon>Blastocystis</taxon>
    </lineage>
</organism>
<protein>
    <recommendedName>
        <fullName evidence="10">AAA+ ATPase domain-containing protein</fullName>
    </recommendedName>
</protein>
<keyword evidence="3" id="KW-0347">Helicase</keyword>
<dbReference type="EMBL" id="FN668651">
    <property type="protein sequence ID" value="CBK22842.2"/>
    <property type="molecule type" value="Genomic_DNA"/>
</dbReference>
<evidence type="ECO:0000256" key="5">
    <source>
        <dbReference type="SAM" id="MobiDB-lite"/>
    </source>
</evidence>
<reference evidence="8" key="1">
    <citation type="submission" date="2010-02" db="EMBL/GenBank/DDBJ databases">
        <title>Sequencing and annotation of the Blastocystis hominis genome.</title>
        <authorList>
            <person name="Wincker P."/>
        </authorList>
    </citation>
    <scope>NUCLEOTIDE SEQUENCE</scope>
    <source>
        <strain evidence="8">Singapore isolate B</strain>
    </source>
</reference>
<evidence type="ECO:0000256" key="1">
    <source>
        <dbReference type="ARBA" id="ARBA00022741"/>
    </source>
</evidence>
<dbReference type="PANTHER" id="PTHR10887:SF495">
    <property type="entry name" value="HELICASE SENATAXIN ISOFORM X1-RELATED"/>
    <property type="match status" value="1"/>
</dbReference>
<evidence type="ECO:0000313" key="8">
    <source>
        <dbReference type="EMBL" id="CBK22842.2"/>
    </source>
</evidence>
<dbReference type="InterPro" id="IPR047187">
    <property type="entry name" value="SF1_C_Upf1"/>
</dbReference>
<dbReference type="Proteomes" id="UP000008312">
    <property type="component" value="Unassembled WGS sequence"/>
</dbReference>
<evidence type="ECO:0000256" key="2">
    <source>
        <dbReference type="ARBA" id="ARBA00022801"/>
    </source>
</evidence>
<gene>
    <name evidence="8" type="ORF">GSBLH_T00002429001</name>
</gene>
<feature type="domain" description="DNA2/NAM7 helicase helicase" evidence="6">
    <location>
        <begin position="265"/>
        <end position="344"/>
    </location>
</feature>
<dbReference type="FunFam" id="3.40.50.300:FF:000326">
    <property type="entry name" value="P-loop containing nucleoside triphosphate hydrolase"/>
    <property type="match status" value="1"/>
</dbReference>
<dbReference type="GeneID" id="24919599"/>
<feature type="domain" description="DNA2/NAM7 helicase-like C-terminal" evidence="7">
    <location>
        <begin position="352"/>
        <end position="565"/>
    </location>
</feature>
<dbReference type="InParanoid" id="D8M453"/>
<dbReference type="InterPro" id="IPR027417">
    <property type="entry name" value="P-loop_NTPase"/>
</dbReference>
<dbReference type="OrthoDB" id="6513042at2759"/>
<dbReference type="GO" id="GO:0005524">
    <property type="term" value="F:ATP binding"/>
    <property type="evidence" value="ECO:0007669"/>
    <property type="project" value="UniProtKB-KW"/>
</dbReference>
<feature type="compositionally biased region" description="Basic residues" evidence="5">
    <location>
        <begin position="25"/>
        <end position="40"/>
    </location>
</feature>
<evidence type="ECO:0000256" key="3">
    <source>
        <dbReference type="ARBA" id="ARBA00022806"/>
    </source>
</evidence>
<evidence type="ECO:0000259" key="7">
    <source>
        <dbReference type="Pfam" id="PF13087"/>
    </source>
</evidence>
<evidence type="ECO:0000259" key="6">
    <source>
        <dbReference type="Pfam" id="PF13086"/>
    </source>
</evidence>
<keyword evidence="2" id="KW-0378">Hydrolase</keyword>
<dbReference type="InterPro" id="IPR041677">
    <property type="entry name" value="DNA2/NAM7_AAA_11"/>
</dbReference>
<dbReference type="Pfam" id="PF13087">
    <property type="entry name" value="AAA_12"/>
    <property type="match status" value="1"/>
</dbReference>
<dbReference type="PANTHER" id="PTHR10887">
    <property type="entry name" value="DNA2/NAM7 HELICASE FAMILY"/>
    <property type="match status" value="1"/>
</dbReference>
<dbReference type="OMA" id="WALNDIR"/>
<dbReference type="GO" id="GO:0004386">
    <property type="term" value="F:helicase activity"/>
    <property type="evidence" value="ECO:0007669"/>
    <property type="project" value="UniProtKB-KW"/>
</dbReference>
<dbReference type="GO" id="GO:0016787">
    <property type="term" value="F:hydrolase activity"/>
    <property type="evidence" value="ECO:0007669"/>
    <property type="project" value="UniProtKB-KW"/>
</dbReference>
<keyword evidence="9" id="KW-1185">Reference proteome</keyword>
<dbReference type="Pfam" id="PF13086">
    <property type="entry name" value="AAA_11"/>
    <property type="match status" value="2"/>
</dbReference>
<keyword evidence="4" id="KW-0067">ATP-binding</keyword>
<dbReference type="RefSeq" id="XP_012896890.1">
    <property type="nucleotide sequence ID" value="XM_013041436.1"/>
</dbReference>